<dbReference type="EMBL" id="JAUSVV010000007">
    <property type="protein sequence ID" value="MDQ0443730.1"/>
    <property type="molecule type" value="Genomic_DNA"/>
</dbReference>
<name>A0ABU0HN33_9HYPH</name>
<organism evidence="1 2">
    <name type="scientific">Methylobacterium persicinum</name>
    <dbReference type="NCBI Taxonomy" id="374426"/>
    <lineage>
        <taxon>Bacteria</taxon>
        <taxon>Pseudomonadati</taxon>
        <taxon>Pseudomonadota</taxon>
        <taxon>Alphaproteobacteria</taxon>
        <taxon>Hyphomicrobiales</taxon>
        <taxon>Methylobacteriaceae</taxon>
        <taxon>Methylobacterium</taxon>
    </lineage>
</organism>
<gene>
    <name evidence="1" type="ORF">QO016_003235</name>
</gene>
<comment type="caution">
    <text evidence="1">The sequence shown here is derived from an EMBL/GenBank/DDBJ whole genome shotgun (WGS) entry which is preliminary data.</text>
</comment>
<keyword evidence="2" id="KW-1185">Reference proteome</keyword>
<protein>
    <submittedName>
        <fullName evidence="1">Uncharacterized protein</fullName>
    </submittedName>
</protein>
<evidence type="ECO:0000313" key="2">
    <source>
        <dbReference type="Proteomes" id="UP001236369"/>
    </source>
</evidence>
<reference evidence="1 2" key="1">
    <citation type="submission" date="2023-07" db="EMBL/GenBank/DDBJ databases">
        <title>Genomic Encyclopedia of Type Strains, Phase IV (KMG-IV): sequencing the most valuable type-strain genomes for metagenomic binning, comparative biology and taxonomic classification.</title>
        <authorList>
            <person name="Goeker M."/>
        </authorList>
    </citation>
    <scope>NUCLEOTIDE SEQUENCE [LARGE SCALE GENOMIC DNA]</scope>
    <source>
        <strain evidence="1 2">DSM 19562</strain>
    </source>
</reference>
<proteinExistence type="predicted"/>
<sequence length="36" mass="3848">MPVPYRIPNGAAGSVEAGLVSARWRPMARPAVSIRI</sequence>
<dbReference type="Proteomes" id="UP001236369">
    <property type="component" value="Unassembled WGS sequence"/>
</dbReference>
<evidence type="ECO:0000313" key="1">
    <source>
        <dbReference type="EMBL" id="MDQ0443730.1"/>
    </source>
</evidence>
<accession>A0ABU0HN33</accession>